<feature type="compositionally biased region" description="Low complexity" evidence="1">
    <location>
        <begin position="215"/>
        <end position="228"/>
    </location>
</feature>
<evidence type="ECO:0000313" key="4">
    <source>
        <dbReference type="Proteomes" id="UP001151760"/>
    </source>
</evidence>
<dbReference type="PANTHER" id="PTHR33223">
    <property type="entry name" value="CCHC-TYPE DOMAIN-CONTAINING PROTEIN"/>
    <property type="match status" value="1"/>
</dbReference>
<proteinExistence type="predicted"/>
<protein>
    <submittedName>
        <fullName evidence="3">VIER F-box protein 2</fullName>
    </submittedName>
</protein>
<feature type="region of interest" description="Disordered" evidence="1">
    <location>
        <begin position="210"/>
        <end position="235"/>
    </location>
</feature>
<dbReference type="Proteomes" id="UP001151760">
    <property type="component" value="Unassembled WGS sequence"/>
</dbReference>
<keyword evidence="4" id="KW-1185">Reference proteome</keyword>
<evidence type="ECO:0000256" key="1">
    <source>
        <dbReference type="SAM" id="MobiDB-lite"/>
    </source>
</evidence>
<accession>A0ABQ5GBM2</accession>
<dbReference type="EMBL" id="BQNB010018252">
    <property type="protein sequence ID" value="GJT72372.1"/>
    <property type="molecule type" value="Genomic_DNA"/>
</dbReference>
<dbReference type="Pfam" id="PF03732">
    <property type="entry name" value="Retrotrans_gag"/>
    <property type="match status" value="1"/>
</dbReference>
<feature type="domain" description="Retrotransposon gag" evidence="2">
    <location>
        <begin position="78"/>
        <end position="170"/>
    </location>
</feature>
<comment type="caution">
    <text evidence="3">The sequence shown here is derived from an EMBL/GenBank/DDBJ whole genome shotgun (WGS) entry which is preliminary data.</text>
</comment>
<dbReference type="PANTHER" id="PTHR33223:SF11">
    <property type="entry name" value="ELEMENT PROTEIN, PUTATIVE-RELATED"/>
    <property type="match status" value="1"/>
</dbReference>
<gene>
    <name evidence="3" type="ORF">Tco_1031658</name>
</gene>
<sequence length="624" mass="73055">MEQYMSKTRTDYGSGVARPKIDNKDQFELKGQFLKELRENTFSGSDNEDANEHIEKVLEIVDLFHVPNITVDQLMLRVFPISLTGAASRWLRNEPTGSIKTWEDLKTKFLNKYCPPGRTAKKMEEINNFQQEPDETLYQAWERFKELLMKCPQHYLTEMQEVILFYNGLDVPTRWILDSRGVVPTKTAADAKKAIQEMVEYSQKWHNETCRGRSTETSTTGWAHTSTTEQSGERDQEIEYGVSTSTGYGVSSSLSNTTYSSQQINTAYFSVRMTKVIKGEFKKIKDIKAEDDSLACDLPLDVFNCKVGQLSRMDDNLFTYEVEIANILCDLRVDDDSEHEADDMGFDPSDISFTEWLGSKFFNYKTIDHYTMKALWIYWIRGDDKVELTDEEFSDNEDEIAEAFRIDTNIFDYETPIYSAFNEFNYLLKVDSDLLTKDIVGFKTYDDYKDDWIYEWNKDIPWVDEKPWTDTRVWIELKPVIHTCKPFNYKTRCLEWPTCSWMNDGYCNGGNLPGTFIIENQLHYQDYKWYEALENSELKDEALRNKAIMEGFIKDDDDESIHEPSICTIQRFEMIKYSFGLGEEYVAIKEDEYDDLARTSNNACRTYQEIFRMMDEGWMVTRAE</sequence>
<evidence type="ECO:0000313" key="3">
    <source>
        <dbReference type="EMBL" id="GJT72372.1"/>
    </source>
</evidence>
<organism evidence="3 4">
    <name type="scientific">Tanacetum coccineum</name>
    <dbReference type="NCBI Taxonomy" id="301880"/>
    <lineage>
        <taxon>Eukaryota</taxon>
        <taxon>Viridiplantae</taxon>
        <taxon>Streptophyta</taxon>
        <taxon>Embryophyta</taxon>
        <taxon>Tracheophyta</taxon>
        <taxon>Spermatophyta</taxon>
        <taxon>Magnoliopsida</taxon>
        <taxon>eudicotyledons</taxon>
        <taxon>Gunneridae</taxon>
        <taxon>Pentapetalae</taxon>
        <taxon>asterids</taxon>
        <taxon>campanulids</taxon>
        <taxon>Asterales</taxon>
        <taxon>Asteraceae</taxon>
        <taxon>Asteroideae</taxon>
        <taxon>Anthemideae</taxon>
        <taxon>Anthemidinae</taxon>
        <taxon>Tanacetum</taxon>
    </lineage>
</organism>
<name>A0ABQ5GBM2_9ASTR</name>
<reference evidence="3" key="1">
    <citation type="journal article" date="2022" name="Int. J. Mol. Sci.">
        <title>Draft Genome of Tanacetum Coccineum: Genomic Comparison of Closely Related Tanacetum-Family Plants.</title>
        <authorList>
            <person name="Yamashiro T."/>
            <person name="Shiraishi A."/>
            <person name="Nakayama K."/>
            <person name="Satake H."/>
        </authorList>
    </citation>
    <scope>NUCLEOTIDE SEQUENCE</scope>
</reference>
<reference evidence="3" key="2">
    <citation type="submission" date="2022-01" db="EMBL/GenBank/DDBJ databases">
        <authorList>
            <person name="Yamashiro T."/>
            <person name="Shiraishi A."/>
            <person name="Satake H."/>
            <person name="Nakayama K."/>
        </authorList>
    </citation>
    <scope>NUCLEOTIDE SEQUENCE</scope>
</reference>
<dbReference type="InterPro" id="IPR005162">
    <property type="entry name" value="Retrotrans_gag_dom"/>
</dbReference>
<evidence type="ECO:0000259" key="2">
    <source>
        <dbReference type="Pfam" id="PF03732"/>
    </source>
</evidence>